<protein>
    <submittedName>
        <fullName evidence="6">Uncharacterized protein</fullName>
    </submittedName>
</protein>
<evidence type="ECO:0000313" key="6">
    <source>
        <dbReference type="EMBL" id="OZJ06263.1"/>
    </source>
</evidence>
<dbReference type="SMART" id="SM01160">
    <property type="entry name" value="DUF1751"/>
    <property type="match status" value="1"/>
</dbReference>
<dbReference type="FunFam" id="1.20.1540.10:FF:000004">
    <property type="entry name" value="Transmembrane protein 115"/>
    <property type="match status" value="1"/>
</dbReference>
<dbReference type="PANTHER" id="PTHR13377">
    <property type="entry name" value="PLACENTAL PROTEIN 6"/>
    <property type="match status" value="1"/>
</dbReference>
<name>A0A261Y6P1_9FUNG</name>
<gene>
    <name evidence="6" type="ORF">BZG36_00794</name>
</gene>
<keyword evidence="3 5" id="KW-1133">Transmembrane helix</keyword>
<feature type="transmembrane region" description="Helical" evidence="5">
    <location>
        <begin position="191"/>
        <end position="209"/>
    </location>
</feature>
<feature type="transmembrane region" description="Helical" evidence="5">
    <location>
        <begin position="150"/>
        <end position="171"/>
    </location>
</feature>
<dbReference type="GO" id="GO:0006890">
    <property type="term" value="P:retrograde vesicle-mediated transport, Golgi to endoplasmic reticulum"/>
    <property type="evidence" value="ECO:0007669"/>
    <property type="project" value="InterPro"/>
</dbReference>
<dbReference type="InterPro" id="IPR013861">
    <property type="entry name" value="TMEM115/Pdh1/Rbl19"/>
</dbReference>
<dbReference type="GO" id="GO:0005794">
    <property type="term" value="C:Golgi apparatus"/>
    <property type="evidence" value="ECO:0007669"/>
    <property type="project" value="TreeGrafter"/>
</dbReference>
<dbReference type="OrthoDB" id="73612at2759"/>
<keyword evidence="4 5" id="KW-0472">Membrane</keyword>
<dbReference type="InterPro" id="IPR035952">
    <property type="entry name" value="Rhomboid-like_sf"/>
</dbReference>
<dbReference type="GO" id="GO:0016020">
    <property type="term" value="C:membrane"/>
    <property type="evidence" value="ECO:0007669"/>
    <property type="project" value="UniProtKB-SubCell"/>
</dbReference>
<evidence type="ECO:0000256" key="2">
    <source>
        <dbReference type="ARBA" id="ARBA00022692"/>
    </source>
</evidence>
<reference evidence="6 7" key="1">
    <citation type="journal article" date="2017" name="Mycologia">
        <title>Bifiguratus adelaidae, gen. et sp. nov., a new member of Mucoromycotina in endophytic and soil-dwelling habitats.</title>
        <authorList>
            <person name="Torres-Cruz T.J."/>
            <person name="Billingsley Tobias T.L."/>
            <person name="Almatruk M."/>
            <person name="Hesse C."/>
            <person name="Kuske C.R."/>
            <person name="Desiro A."/>
            <person name="Benucci G.M."/>
            <person name="Bonito G."/>
            <person name="Stajich J.E."/>
            <person name="Dunlap C."/>
            <person name="Arnold A.E."/>
            <person name="Porras-Alfaro A."/>
        </authorList>
    </citation>
    <scope>NUCLEOTIDE SEQUENCE [LARGE SCALE GENOMIC DNA]</scope>
    <source>
        <strain evidence="6 7">AZ0501</strain>
    </source>
</reference>
<dbReference type="EMBL" id="MVBO01000005">
    <property type="protein sequence ID" value="OZJ06263.1"/>
    <property type="molecule type" value="Genomic_DNA"/>
</dbReference>
<keyword evidence="7" id="KW-1185">Reference proteome</keyword>
<accession>A0A261Y6P1</accession>
<dbReference type="PANTHER" id="PTHR13377:SF3">
    <property type="entry name" value="TRANSMEMBRANE PROTEIN 115"/>
    <property type="match status" value="1"/>
</dbReference>
<feature type="transmembrane region" description="Helical" evidence="5">
    <location>
        <begin position="87"/>
        <end position="104"/>
    </location>
</feature>
<dbReference type="AlphaFoldDB" id="A0A261Y6P1"/>
<evidence type="ECO:0000256" key="3">
    <source>
        <dbReference type="ARBA" id="ARBA00022989"/>
    </source>
</evidence>
<dbReference type="Pfam" id="PF08551">
    <property type="entry name" value="DUF1751"/>
    <property type="match status" value="1"/>
</dbReference>
<dbReference type="SUPFAM" id="SSF144091">
    <property type="entry name" value="Rhomboid-like"/>
    <property type="match status" value="1"/>
</dbReference>
<dbReference type="Gene3D" id="1.20.1540.10">
    <property type="entry name" value="Rhomboid-like"/>
    <property type="match status" value="1"/>
</dbReference>
<proteinExistence type="predicted"/>
<feature type="transmembrane region" description="Helical" evidence="5">
    <location>
        <begin position="215"/>
        <end position="232"/>
    </location>
</feature>
<evidence type="ECO:0000256" key="5">
    <source>
        <dbReference type="SAM" id="Phobius"/>
    </source>
</evidence>
<keyword evidence="2 5" id="KW-0812">Transmembrane</keyword>
<evidence type="ECO:0000256" key="4">
    <source>
        <dbReference type="ARBA" id="ARBA00023136"/>
    </source>
</evidence>
<evidence type="ECO:0000256" key="1">
    <source>
        <dbReference type="ARBA" id="ARBA00004141"/>
    </source>
</evidence>
<dbReference type="Proteomes" id="UP000242875">
    <property type="component" value="Unassembled WGS sequence"/>
</dbReference>
<comment type="caution">
    <text evidence="6">The sequence shown here is derived from an EMBL/GenBank/DDBJ whole genome shotgun (WGS) entry which is preliminary data.</text>
</comment>
<feature type="transmembrane region" description="Helical" evidence="5">
    <location>
        <begin position="116"/>
        <end position="138"/>
    </location>
</feature>
<comment type="subcellular location">
    <subcellularLocation>
        <location evidence="1">Membrane</location>
        <topology evidence="1">Multi-pass membrane protein</topology>
    </subcellularLocation>
</comment>
<sequence>MENTVRTAFSNIPAVTRSLFLALTLCSAVGWILQWTAWRDQGPLEPDTDGDEIAMLYHKVPLMGLVPGYAFRYPWTLVTSTFYENNPVTYITSALSILLCGKYLERAWGGRELVTFIAVVALLSTMVTWISYFAQFVVTRNEEYLQVYRMALYNVQSNGLAAVQVGFLVAFKQLIPEHVVNVFGGRISVRVKHLPGAFATATLISLVIFRTQTTYLLVGAGLYIAWLYLRFFQLQPDGSGVRGDRSEVFGLVGFFPDILR</sequence>
<feature type="transmembrane region" description="Helical" evidence="5">
    <location>
        <begin position="20"/>
        <end position="38"/>
    </location>
</feature>
<evidence type="ECO:0000313" key="7">
    <source>
        <dbReference type="Proteomes" id="UP000242875"/>
    </source>
</evidence>
<organism evidence="6 7">
    <name type="scientific">Bifiguratus adelaidae</name>
    <dbReference type="NCBI Taxonomy" id="1938954"/>
    <lineage>
        <taxon>Eukaryota</taxon>
        <taxon>Fungi</taxon>
        <taxon>Fungi incertae sedis</taxon>
        <taxon>Mucoromycota</taxon>
        <taxon>Mucoromycotina</taxon>
        <taxon>Endogonomycetes</taxon>
        <taxon>Endogonales</taxon>
        <taxon>Endogonales incertae sedis</taxon>
        <taxon>Bifiguratus</taxon>
    </lineage>
</organism>